<dbReference type="OrthoDB" id="6609991at2759"/>
<keyword evidence="1" id="KW-1185">Reference proteome</keyword>
<dbReference type="GeneID" id="112692363"/>
<protein>
    <submittedName>
        <fullName evidence="2">Uncharacterized protein LOC112692363</fullName>
    </submittedName>
</protein>
<organism evidence="1 2">
    <name type="scientific">Sipha flava</name>
    <name type="common">yellow sugarcane aphid</name>
    <dbReference type="NCBI Taxonomy" id="143950"/>
    <lineage>
        <taxon>Eukaryota</taxon>
        <taxon>Metazoa</taxon>
        <taxon>Ecdysozoa</taxon>
        <taxon>Arthropoda</taxon>
        <taxon>Hexapoda</taxon>
        <taxon>Insecta</taxon>
        <taxon>Pterygota</taxon>
        <taxon>Neoptera</taxon>
        <taxon>Paraneoptera</taxon>
        <taxon>Hemiptera</taxon>
        <taxon>Sternorrhyncha</taxon>
        <taxon>Aphidomorpha</taxon>
        <taxon>Aphidoidea</taxon>
        <taxon>Aphididae</taxon>
        <taxon>Sipha</taxon>
    </lineage>
</organism>
<name>A0A8B8GK20_9HEMI</name>
<evidence type="ECO:0000313" key="1">
    <source>
        <dbReference type="Proteomes" id="UP000694846"/>
    </source>
</evidence>
<dbReference type="Proteomes" id="UP000694846">
    <property type="component" value="Unplaced"/>
</dbReference>
<gene>
    <name evidence="2" type="primary">LOC112692363</name>
</gene>
<evidence type="ECO:0000313" key="2">
    <source>
        <dbReference type="RefSeq" id="XP_025422807.1"/>
    </source>
</evidence>
<dbReference type="RefSeq" id="XP_025422807.1">
    <property type="nucleotide sequence ID" value="XM_025567022.1"/>
</dbReference>
<accession>A0A8B8GK20</accession>
<sequence>MESGNNADNCRCHNNPQKCEPEPPKVEKCCPCPCPVDKCKLTLQTVKKLVEAENKDIELSELLNGITILDERRPKKKIINMYDATSKNSREENENYVDPQYLAYIMRSIENGLSMKTDPIEVYEHLFSKGNLEAPLVALGPVASMSNENLVIPISPPTIVNVKDPEMEKGARLESINPKLNVITVEASDMEFTDDLRVLLGGGSLDPQSTLPDEADALKRNMMLETRAPVESAAVLRGSTPPIWFPGYNVALPNTAHPTVMKDPEVVLDEAWFQSQPLSLKLEEKGAKLIGS</sequence>
<proteinExistence type="predicted"/>
<reference evidence="2" key="1">
    <citation type="submission" date="2025-08" db="UniProtKB">
        <authorList>
            <consortium name="RefSeq"/>
        </authorList>
    </citation>
    <scope>IDENTIFICATION</scope>
    <source>
        <tissue evidence="2">Whole body</tissue>
    </source>
</reference>
<dbReference type="AlphaFoldDB" id="A0A8B8GK20"/>